<dbReference type="FunFam" id="3.40.50.300:FF:000643">
    <property type="entry name" value="Small monomeric GTPase (Gtr2)"/>
    <property type="match status" value="1"/>
</dbReference>
<feature type="region of interest" description="Disordered" evidence="9">
    <location>
        <begin position="600"/>
        <end position="685"/>
    </location>
</feature>
<evidence type="ECO:0000256" key="7">
    <source>
        <dbReference type="ARBA" id="ARBA00023136"/>
    </source>
</evidence>
<dbReference type="GO" id="GO:0000329">
    <property type="term" value="C:fungal-type vacuole membrane"/>
    <property type="evidence" value="ECO:0007669"/>
    <property type="project" value="TreeGrafter"/>
</dbReference>
<evidence type="ECO:0000256" key="9">
    <source>
        <dbReference type="SAM" id="MobiDB-lite"/>
    </source>
</evidence>
<dbReference type="GO" id="GO:0010507">
    <property type="term" value="P:negative regulation of autophagy"/>
    <property type="evidence" value="ECO:0007669"/>
    <property type="project" value="TreeGrafter"/>
</dbReference>
<reference evidence="10 11" key="1">
    <citation type="submission" date="2019-06" db="EMBL/GenBank/DDBJ databases">
        <authorList>
            <person name="Palmer J.M."/>
        </authorList>
    </citation>
    <scope>NUCLEOTIDE SEQUENCE [LARGE SCALE GENOMIC DNA]</scope>
    <source>
        <strain evidence="10 11">TWF788</strain>
    </source>
</reference>
<name>A0A7C8P808_ORBOL</name>
<keyword evidence="3" id="KW-0547">Nucleotide-binding</keyword>
<dbReference type="InterPro" id="IPR039400">
    <property type="entry name" value="RagC/D"/>
</dbReference>
<dbReference type="Pfam" id="PF04670">
    <property type="entry name" value="Gtr1_RagA"/>
    <property type="match status" value="1"/>
</dbReference>
<organism evidence="10 11">
    <name type="scientific">Orbilia oligospora</name>
    <name type="common">Nematode-trapping fungus</name>
    <name type="synonym">Arthrobotrys oligospora</name>
    <dbReference type="NCBI Taxonomy" id="2813651"/>
    <lineage>
        <taxon>Eukaryota</taxon>
        <taxon>Fungi</taxon>
        <taxon>Dikarya</taxon>
        <taxon>Ascomycota</taxon>
        <taxon>Pezizomycotina</taxon>
        <taxon>Orbiliomycetes</taxon>
        <taxon>Orbiliales</taxon>
        <taxon>Orbiliaceae</taxon>
        <taxon>Orbilia</taxon>
    </lineage>
</organism>
<dbReference type="GO" id="GO:0009267">
    <property type="term" value="P:cellular response to starvation"/>
    <property type="evidence" value="ECO:0007669"/>
    <property type="project" value="TreeGrafter"/>
</dbReference>
<dbReference type="PANTHER" id="PTHR11259:SF2">
    <property type="entry name" value="GH16429P"/>
    <property type="match status" value="1"/>
</dbReference>
<dbReference type="SUPFAM" id="SSF52540">
    <property type="entry name" value="P-loop containing nucleoside triphosphate hydrolases"/>
    <property type="match status" value="1"/>
</dbReference>
<dbReference type="PROSITE" id="PS00061">
    <property type="entry name" value="ADH_SHORT"/>
    <property type="match status" value="1"/>
</dbReference>
<dbReference type="Gene3D" id="3.40.50.300">
    <property type="entry name" value="P-loop containing nucleotide triphosphate hydrolases"/>
    <property type="match status" value="1"/>
</dbReference>
<evidence type="ECO:0000256" key="8">
    <source>
        <dbReference type="ARBA" id="ARBA00049117"/>
    </source>
</evidence>
<comment type="caution">
    <text evidence="10">The sequence shown here is derived from an EMBL/GenBank/DDBJ whole genome shotgun (WGS) entry which is preliminary data.</text>
</comment>
<feature type="compositionally biased region" description="Basic and acidic residues" evidence="9">
    <location>
        <begin position="603"/>
        <end position="616"/>
    </location>
</feature>
<dbReference type="InterPro" id="IPR002347">
    <property type="entry name" value="SDR_fam"/>
</dbReference>
<dbReference type="InterPro" id="IPR020904">
    <property type="entry name" value="Sc_DH/Rdtase_CS"/>
</dbReference>
<dbReference type="GO" id="GO:0012505">
    <property type="term" value="C:endomembrane system"/>
    <property type="evidence" value="ECO:0007669"/>
    <property type="project" value="UniProtKB-SubCell"/>
</dbReference>
<evidence type="ECO:0008006" key="12">
    <source>
        <dbReference type="Google" id="ProtNLM"/>
    </source>
</evidence>
<keyword evidence="4" id="KW-0378">Hydrolase</keyword>
<evidence type="ECO:0000256" key="1">
    <source>
        <dbReference type="ARBA" id="ARBA00004308"/>
    </source>
</evidence>
<comment type="catalytic activity">
    <reaction evidence="8">
        <text>GTP + H2O = GDP + phosphate + H(+)</text>
        <dbReference type="Rhea" id="RHEA:19669"/>
        <dbReference type="ChEBI" id="CHEBI:15377"/>
        <dbReference type="ChEBI" id="CHEBI:15378"/>
        <dbReference type="ChEBI" id="CHEBI:37565"/>
        <dbReference type="ChEBI" id="CHEBI:43474"/>
        <dbReference type="ChEBI" id="CHEBI:58189"/>
    </reaction>
    <physiologicalReaction direction="left-to-right" evidence="8">
        <dbReference type="Rhea" id="RHEA:19670"/>
    </physiologicalReaction>
</comment>
<dbReference type="GO" id="GO:0003924">
    <property type="term" value="F:GTPase activity"/>
    <property type="evidence" value="ECO:0007669"/>
    <property type="project" value="TreeGrafter"/>
</dbReference>
<evidence type="ECO:0000256" key="2">
    <source>
        <dbReference type="ARBA" id="ARBA00007756"/>
    </source>
</evidence>
<proteinExistence type="inferred from homology"/>
<dbReference type="InterPro" id="IPR006762">
    <property type="entry name" value="Gtr1_RagA"/>
</dbReference>
<accession>A0A7C8P808</accession>
<dbReference type="EMBL" id="JAABOE010000104">
    <property type="protein sequence ID" value="KAF3165657.1"/>
    <property type="molecule type" value="Genomic_DNA"/>
</dbReference>
<dbReference type="GO" id="GO:1904263">
    <property type="term" value="P:positive regulation of TORC1 signaling"/>
    <property type="evidence" value="ECO:0007669"/>
    <property type="project" value="TreeGrafter"/>
</dbReference>
<dbReference type="Pfam" id="PF00106">
    <property type="entry name" value="adh_short"/>
    <property type="match status" value="1"/>
</dbReference>
<dbReference type="PRINTS" id="PR00081">
    <property type="entry name" value="GDHRDH"/>
</dbReference>
<evidence type="ECO:0000256" key="5">
    <source>
        <dbReference type="ARBA" id="ARBA00022857"/>
    </source>
</evidence>
<dbReference type="Proteomes" id="UP000479691">
    <property type="component" value="Unassembled WGS sequence"/>
</dbReference>
<keyword evidence="7" id="KW-0472">Membrane</keyword>
<feature type="compositionally biased region" description="Low complexity" evidence="9">
    <location>
        <begin position="618"/>
        <end position="627"/>
    </location>
</feature>
<dbReference type="GO" id="GO:0005634">
    <property type="term" value="C:nucleus"/>
    <property type="evidence" value="ECO:0007669"/>
    <property type="project" value="TreeGrafter"/>
</dbReference>
<dbReference type="PANTHER" id="PTHR11259">
    <property type="entry name" value="RAS-RELATED GTP BINDING RAG/GTR YEAST"/>
    <property type="match status" value="1"/>
</dbReference>
<keyword evidence="5" id="KW-0521">NADP</keyword>
<evidence type="ECO:0000256" key="4">
    <source>
        <dbReference type="ARBA" id="ARBA00022801"/>
    </source>
</evidence>
<keyword evidence="6" id="KW-0342">GTP-binding</keyword>
<dbReference type="GO" id="GO:0005525">
    <property type="term" value="F:GTP binding"/>
    <property type="evidence" value="ECO:0007669"/>
    <property type="project" value="UniProtKB-KW"/>
</dbReference>
<dbReference type="SUPFAM" id="SSF51735">
    <property type="entry name" value="NAD(P)-binding Rossmann-fold domains"/>
    <property type="match status" value="1"/>
</dbReference>
<dbReference type="CDD" id="cd11385">
    <property type="entry name" value="RagC_like"/>
    <property type="match status" value="1"/>
</dbReference>
<dbReference type="Gene3D" id="3.30.450.190">
    <property type="match status" value="1"/>
</dbReference>
<dbReference type="InterPro" id="IPR036291">
    <property type="entry name" value="NAD(P)-bd_dom_sf"/>
</dbReference>
<gene>
    <name evidence="10" type="ORF">TWF788_000685</name>
</gene>
<sequence length="711" mass="78499">MSVTPVVILTGAGRGIGLAILQHLLALPTPPNILAVTRTLTPALKSLSIAHSSNLETVSVDFSSPPSELQSEVKSLIIDVALSRWGRIDSLVLNHGRLDPVAKVGDADVGDWEVTFRTNFLSIVEVIQAAVGQLRRWKGRVVLVSSGAAVGAYTGWGAYGASKAALNHLNQTLALEEPDIVTVAIRPGVVDTDMQTALREVHGKVMKPEEHAKFLNLKKSGNIVKPSPTPSKVSMQNGPISRVRGAPRPRLLLQGQRRSGKSSISSVVFHKMPPTETLFLESTTRIQKEPVNSFMDFQVWDFPGQIDYNDGTFDLETLFGDTGALIYVIDAQDEYLEALTRLHQTIEAIQRHNPAINIEVFIHKVDGLSDDFKLDTQRDIVQRTTDELADMGLDGVHINYHLTSIYDHSIFEAFSKVIQKLLPELGTLENLLNGLVSNCRIEKAFLFDVLSKIYVATDSSPVDVQSYEICSDYIDVVLDMTEIYGYDRGELEVSTVEETKSSVGSSEDWSLPDQSSVMKLQNGMVLFLREINKFLALICIMRKESFEKRGLIDYNVQVFQQALEKKPGPLVSARFNLDLFPEAATLPHFSVFGSLTAMPSTDFDTRRPPSSDRGIDEPSSPSAAASPTVVSAQGNRAGRTAEASSEQGYRGSETGSAEMAEDQEKHAPQSPYVEHNRPDTSTYSWKIDFTKPDETLSDRSKRLEMVMRKFD</sequence>
<dbReference type="Gene3D" id="3.40.50.720">
    <property type="entry name" value="NAD(P)-binding Rossmann-like Domain"/>
    <property type="match status" value="1"/>
</dbReference>
<protein>
    <recommendedName>
        <fullName evidence="12">GTP-binding protein</fullName>
    </recommendedName>
</protein>
<evidence type="ECO:0000256" key="3">
    <source>
        <dbReference type="ARBA" id="ARBA00022741"/>
    </source>
</evidence>
<evidence type="ECO:0000313" key="11">
    <source>
        <dbReference type="Proteomes" id="UP000479691"/>
    </source>
</evidence>
<dbReference type="AlphaFoldDB" id="A0A7C8P808"/>
<dbReference type="GO" id="GO:1990131">
    <property type="term" value="C:Gtr1-Gtr2 GTPase complex"/>
    <property type="evidence" value="ECO:0007669"/>
    <property type="project" value="TreeGrafter"/>
</dbReference>
<dbReference type="InterPro" id="IPR027417">
    <property type="entry name" value="P-loop_NTPase"/>
</dbReference>
<evidence type="ECO:0000256" key="6">
    <source>
        <dbReference type="ARBA" id="ARBA00023134"/>
    </source>
</evidence>
<comment type="similarity">
    <text evidence="2">Belongs to the GTR/RAG GTP-binding protein family.</text>
</comment>
<comment type="subcellular location">
    <subcellularLocation>
        <location evidence="1">Endomembrane system</location>
    </subcellularLocation>
</comment>
<evidence type="ECO:0000313" key="10">
    <source>
        <dbReference type="EMBL" id="KAF3165657.1"/>
    </source>
</evidence>